<dbReference type="PANTHER" id="PTHR46300">
    <property type="entry name" value="P450, PUTATIVE (EUROFUNG)-RELATED-RELATED"/>
    <property type="match status" value="1"/>
</dbReference>
<evidence type="ECO:0000256" key="10">
    <source>
        <dbReference type="RuleBase" id="RU000461"/>
    </source>
</evidence>
<comment type="pathway">
    <text evidence="2">Secondary metabolite biosynthesis.</text>
</comment>
<dbReference type="Proteomes" id="UP000320762">
    <property type="component" value="Unassembled WGS sequence"/>
</dbReference>
<keyword evidence="11" id="KW-0812">Transmembrane</keyword>
<evidence type="ECO:0000256" key="2">
    <source>
        <dbReference type="ARBA" id="ARBA00005179"/>
    </source>
</evidence>
<evidence type="ECO:0000256" key="1">
    <source>
        <dbReference type="ARBA" id="ARBA00001971"/>
    </source>
</evidence>
<evidence type="ECO:0000256" key="6">
    <source>
        <dbReference type="ARBA" id="ARBA00023002"/>
    </source>
</evidence>
<evidence type="ECO:0000256" key="5">
    <source>
        <dbReference type="ARBA" id="ARBA00022723"/>
    </source>
</evidence>
<evidence type="ECO:0000256" key="4">
    <source>
        <dbReference type="ARBA" id="ARBA00022617"/>
    </source>
</evidence>
<keyword evidence="7 9" id="KW-0408">Iron</keyword>
<keyword evidence="6 10" id="KW-0560">Oxidoreductase</keyword>
<evidence type="ECO:0000256" key="7">
    <source>
        <dbReference type="ARBA" id="ARBA00023004"/>
    </source>
</evidence>
<dbReference type="GO" id="GO:0005506">
    <property type="term" value="F:iron ion binding"/>
    <property type="evidence" value="ECO:0007669"/>
    <property type="project" value="InterPro"/>
</dbReference>
<dbReference type="GO" id="GO:0004497">
    <property type="term" value="F:monooxygenase activity"/>
    <property type="evidence" value="ECO:0007669"/>
    <property type="project" value="UniProtKB-KW"/>
</dbReference>
<keyword evidence="13" id="KW-1185">Reference proteome</keyword>
<evidence type="ECO:0000256" key="9">
    <source>
        <dbReference type="PIRSR" id="PIRSR602401-1"/>
    </source>
</evidence>
<name>A0A550CQ73_9AGAR</name>
<dbReference type="SUPFAM" id="SSF48264">
    <property type="entry name" value="Cytochrome P450"/>
    <property type="match status" value="1"/>
</dbReference>
<comment type="caution">
    <text evidence="12">The sequence shown here is derived from an EMBL/GenBank/DDBJ whole genome shotgun (WGS) entry which is preliminary data.</text>
</comment>
<evidence type="ECO:0000256" key="3">
    <source>
        <dbReference type="ARBA" id="ARBA00010617"/>
    </source>
</evidence>
<evidence type="ECO:0000256" key="8">
    <source>
        <dbReference type="ARBA" id="ARBA00023033"/>
    </source>
</evidence>
<dbReference type="Pfam" id="PF00067">
    <property type="entry name" value="p450"/>
    <property type="match status" value="1"/>
</dbReference>
<proteinExistence type="inferred from homology"/>
<dbReference type="InterPro" id="IPR002401">
    <property type="entry name" value="Cyt_P450_E_grp-I"/>
</dbReference>
<dbReference type="PROSITE" id="PS00086">
    <property type="entry name" value="CYTOCHROME_P450"/>
    <property type="match status" value="1"/>
</dbReference>
<dbReference type="Gene3D" id="1.10.630.10">
    <property type="entry name" value="Cytochrome P450"/>
    <property type="match status" value="1"/>
</dbReference>
<dbReference type="PANTHER" id="PTHR46300:SF5">
    <property type="entry name" value="CYTOCHROME P450"/>
    <property type="match status" value="1"/>
</dbReference>
<dbReference type="InterPro" id="IPR017972">
    <property type="entry name" value="Cyt_P450_CS"/>
</dbReference>
<keyword evidence="5 9" id="KW-0479">Metal-binding</keyword>
<accession>A0A550CQ73</accession>
<gene>
    <name evidence="12" type="ORF">BD626DRAFT_484291</name>
</gene>
<dbReference type="GO" id="GO:0016705">
    <property type="term" value="F:oxidoreductase activity, acting on paired donors, with incorporation or reduction of molecular oxygen"/>
    <property type="evidence" value="ECO:0007669"/>
    <property type="project" value="InterPro"/>
</dbReference>
<evidence type="ECO:0000256" key="11">
    <source>
        <dbReference type="SAM" id="Phobius"/>
    </source>
</evidence>
<dbReference type="AlphaFoldDB" id="A0A550CQ73"/>
<reference evidence="12 13" key="1">
    <citation type="journal article" date="2019" name="New Phytol.">
        <title>Comparative genomics reveals unique wood-decay strategies and fruiting body development in the Schizophyllaceae.</title>
        <authorList>
            <person name="Almasi E."/>
            <person name="Sahu N."/>
            <person name="Krizsan K."/>
            <person name="Balint B."/>
            <person name="Kovacs G.M."/>
            <person name="Kiss B."/>
            <person name="Cseklye J."/>
            <person name="Drula E."/>
            <person name="Henrissat B."/>
            <person name="Nagy I."/>
            <person name="Chovatia M."/>
            <person name="Adam C."/>
            <person name="LaButti K."/>
            <person name="Lipzen A."/>
            <person name="Riley R."/>
            <person name="Grigoriev I.V."/>
            <person name="Nagy L.G."/>
        </authorList>
    </citation>
    <scope>NUCLEOTIDE SEQUENCE [LARGE SCALE GENOMIC DNA]</scope>
    <source>
        <strain evidence="12 13">NL-1724</strain>
    </source>
</reference>
<sequence length="531" mass="58990">MTGAPPLIKYHPATPAMVFVFWQVFACVAGYVLYRWVRLSRDRPPLPPGPPPYPLIGHLGVVPQNAPERAYMAWSREYGSDVIYVNVLGKSIVVLNSASAATDLLEKRGSIYSDRPAFPSFELMGYHDHLTFLSSKDSMFPAYRRLFQNDFSKAASRKFVAIQENEARKLVHRIITKQGDWQTLMRLFSTAVIMQILTGQEILGPNDEYVAIAEGVNRAVSEGPPLGTAGLDLFPWLKYLPDWCDPTGSTKHARKWTQAVDGVQSIPFLHVVKEIIKGTAKPSLVADAVYEEEARTQRGEARILSDRQIQGVIGAAYGAAQETTTDTLIAFVFGITTAPEVQKKAKVELDAVVDPDRLPKVADRESLPYIERIVQETFRFWPTIPLGVPHRALQDDVYKGMFIPKGSLVLFNGAAISHDETVYSDPWRFNPDRYLAKEQGGLGEPLPSSHFGYGRRICPGRFTAENSVFVAIATMLHVLSFTKELDEEGREIIIDPERAEYTGGLGSHPKRVPCVIAAASKRAAELVAECM</sequence>
<dbReference type="EMBL" id="VDMD01000003">
    <property type="protein sequence ID" value="TRM66946.1"/>
    <property type="molecule type" value="Genomic_DNA"/>
</dbReference>
<dbReference type="OrthoDB" id="2789670at2759"/>
<dbReference type="InterPro" id="IPR050364">
    <property type="entry name" value="Cytochrome_P450_fung"/>
</dbReference>
<evidence type="ECO:0000313" key="13">
    <source>
        <dbReference type="Proteomes" id="UP000320762"/>
    </source>
</evidence>
<keyword evidence="11" id="KW-1133">Transmembrane helix</keyword>
<keyword evidence="11" id="KW-0472">Membrane</keyword>
<comment type="similarity">
    <text evidence="3 10">Belongs to the cytochrome P450 family.</text>
</comment>
<protein>
    <submittedName>
        <fullName evidence="12">Cytochrome P450</fullName>
    </submittedName>
</protein>
<feature type="binding site" description="axial binding residue" evidence="9">
    <location>
        <position position="458"/>
    </location>
    <ligand>
        <name>heme</name>
        <dbReference type="ChEBI" id="CHEBI:30413"/>
    </ligand>
    <ligandPart>
        <name>Fe</name>
        <dbReference type="ChEBI" id="CHEBI:18248"/>
    </ligandPart>
</feature>
<keyword evidence="4 9" id="KW-0349">Heme</keyword>
<evidence type="ECO:0000313" key="12">
    <source>
        <dbReference type="EMBL" id="TRM66946.1"/>
    </source>
</evidence>
<dbReference type="PRINTS" id="PR00463">
    <property type="entry name" value="EP450I"/>
</dbReference>
<feature type="transmembrane region" description="Helical" evidence="11">
    <location>
        <begin position="16"/>
        <end position="34"/>
    </location>
</feature>
<keyword evidence="8 10" id="KW-0503">Monooxygenase</keyword>
<dbReference type="CDD" id="cd11065">
    <property type="entry name" value="CYP64-like"/>
    <property type="match status" value="1"/>
</dbReference>
<dbReference type="InterPro" id="IPR001128">
    <property type="entry name" value="Cyt_P450"/>
</dbReference>
<comment type="cofactor">
    <cofactor evidence="1 9">
        <name>heme</name>
        <dbReference type="ChEBI" id="CHEBI:30413"/>
    </cofactor>
</comment>
<dbReference type="STRING" id="97359.A0A550CQ73"/>
<organism evidence="12 13">
    <name type="scientific">Schizophyllum amplum</name>
    <dbReference type="NCBI Taxonomy" id="97359"/>
    <lineage>
        <taxon>Eukaryota</taxon>
        <taxon>Fungi</taxon>
        <taxon>Dikarya</taxon>
        <taxon>Basidiomycota</taxon>
        <taxon>Agaricomycotina</taxon>
        <taxon>Agaricomycetes</taxon>
        <taxon>Agaricomycetidae</taxon>
        <taxon>Agaricales</taxon>
        <taxon>Schizophyllaceae</taxon>
        <taxon>Schizophyllum</taxon>
    </lineage>
</organism>
<dbReference type="InterPro" id="IPR036396">
    <property type="entry name" value="Cyt_P450_sf"/>
</dbReference>
<dbReference type="GO" id="GO:0020037">
    <property type="term" value="F:heme binding"/>
    <property type="evidence" value="ECO:0007669"/>
    <property type="project" value="InterPro"/>
</dbReference>